<comment type="caution">
    <text evidence="1">The sequence shown here is derived from an EMBL/GenBank/DDBJ whole genome shotgun (WGS) entry which is preliminary data.</text>
</comment>
<reference evidence="1 2" key="1">
    <citation type="submission" date="2020-03" db="EMBL/GenBank/DDBJ databases">
        <title>Draft Genome Sequence of 2-Methylisoborneol Producing Pseudanabaena yagii Strain GIHE-NHR1 Isolated from North Han River in South Korea.</title>
        <authorList>
            <person name="Jeong J."/>
        </authorList>
    </citation>
    <scope>NUCLEOTIDE SEQUENCE [LARGE SCALE GENOMIC DNA]</scope>
    <source>
        <strain evidence="1 2">GIHE-NHR1</strain>
    </source>
</reference>
<proteinExistence type="predicted"/>
<gene>
    <name evidence="1" type="ORF">HC246_10490</name>
</gene>
<name>A0ABX1LT17_9CYAN</name>
<evidence type="ECO:0000313" key="2">
    <source>
        <dbReference type="Proteomes" id="UP000738376"/>
    </source>
</evidence>
<accession>A0ABX1LT17</accession>
<sequence length="109" mass="12613">MVIDVKIPEEEFTEAQSDGYVYGVRVVRSNSSNKGSSKSSLNTRCLYVYVKLGRRIEDRSFRAKNGKTKLFTGCTVFYALKDEDLDNQNYCDIQYDLQVRVLSCTPWQY</sequence>
<dbReference type="Proteomes" id="UP000738376">
    <property type="component" value="Unassembled WGS sequence"/>
</dbReference>
<evidence type="ECO:0000313" key="1">
    <source>
        <dbReference type="EMBL" id="NMF58438.1"/>
    </source>
</evidence>
<dbReference type="RefSeq" id="WP_169363343.1">
    <property type="nucleotide sequence ID" value="NZ_JAAVJL010000001.1"/>
</dbReference>
<keyword evidence="2" id="KW-1185">Reference proteome</keyword>
<organism evidence="1 2">
    <name type="scientific">Pseudanabaena yagii GIHE-NHR1</name>
    <dbReference type="NCBI Taxonomy" id="2722753"/>
    <lineage>
        <taxon>Bacteria</taxon>
        <taxon>Bacillati</taxon>
        <taxon>Cyanobacteriota</taxon>
        <taxon>Cyanophyceae</taxon>
        <taxon>Pseudanabaenales</taxon>
        <taxon>Pseudanabaenaceae</taxon>
        <taxon>Pseudanabaena</taxon>
        <taxon>Pseudanabaena yagii</taxon>
    </lineage>
</organism>
<protein>
    <submittedName>
        <fullName evidence="1">Uncharacterized protein</fullName>
    </submittedName>
</protein>
<dbReference type="EMBL" id="JAAVJL010000001">
    <property type="protein sequence ID" value="NMF58438.1"/>
    <property type="molecule type" value="Genomic_DNA"/>
</dbReference>